<dbReference type="Proteomes" id="UP000002222">
    <property type="component" value="Chromosome"/>
</dbReference>
<name>D1B4U8_SULD5</name>
<reference evidence="3" key="1">
    <citation type="submission" date="2009-11" db="EMBL/GenBank/DDBJ databases">
        <title>The complete genome of Sulfurospirillum deleyianum DSM 6946.</title>
        <authorList>
            <consortium name="US DOE Joint Genome Institute (JGI-PGF)"/>
            <person name="Lucas S."/>
            <person name="Copeland A."/>
            <person name="Lapidus A."/>
            <person name="Glavina del Rio T."/>
            <person name="Dalin E."/>
            <person name="Tice H."/>
            <person name="Bruce D."/>
            <person name="Goodwin L."/>
            <person name="Pitluck S."/>
            <person name="Kyrpides N."/>
            <person name="Mavromatis K."/>
            <person name="Ivanova N."/>
            <person name="Ovchinnikova G."/>
            <person name="Munk A.C."/>
            <person name="Lu M."/>
            <person name="Brettin T."/>
            <person name="Detter J.C."/>
            <person name="Han C."/>
            <person name="Tapia R."/>
            <person name="Larimer F."/>
            <person name="Land M."/>
            <person name="Hauser L."/>
            <person name="Markowitz V."/>
            <person name="Cheng J.F."/>
            <person name="Hugenholtz P."/>
            <person name="Woyke T."/>
            <person name="Wu D."/>
            <person name="Aumann P."/>
            <person name="Schneider S."/>
            <person name="Lang E."/>
            <person name="Spring S."/>
            <person name="Klenk H.P."/>
            <person name="Eisen J.A."/>
        </authorList>
    </citation>
    <scope>NUCLEOTIDE SEQUENCE [LARGE SCALE GENOMIC DNA]</scope>
    <source>
        <strain evidence="3">ATCC 51133 / DSM 6946 / 5175</strain>
    </source>
</reference>
<keyword evidence="1" id="KW-0732">Signal</keyword>
<evidence type="ECO:0000313" key="3">
    <source>
        <dbReference type="Proteomes" id="UP000002222"/>
    </source>
</evidence>
<feature type="signal peptide" evidence="1">
    <location>
        <begin position="1"/>
        <end position="22"/>
    </location>
</feature>
<dbReference type="HOGENOM" id="CLU_148014_0_0_7"/>
<dbReference type="EMBL" id="CP001816">
    <property type="protein sequence ID" value="ACZ13118.1"/>
    <property type="molecule type" value="Genomic_DNA"/>
</dbReference>
<dbReference type="KEGG" id="sdl:Sdel_2106"/>
<protein>
    <submittedName>
        <fullName evidence="2">Putative lipoprotein</fullName>
    </submittedName>
</protein>
<dbReference type="eggNOG" id="ENOG50330UM">
    <property type="taxonomic scope" value="Bacteria"/>
</dbReference>
<evidence type="ECO:0000256" key="1">
    <source>
        <dbReference type="SAM" id="SignalP"/>
    </source>
</evidence>
<sequence length="132" mass="14559" precursor="true">MKKFTMVLVATLATLFFVGCTAAPVYNVNNNTVSVNRTSKATIKDVEKAIIQAGGSLGWVMKKTAEGKIQGVLTLRKHVATVLVTYNANEYSITYLDSSNLDYNPAENTIHKNYNGWVQNLNKSIQVQLSML</sequence>
<keyword evidence="2" id="KW-0449">Lipoprotein</keyword>
<feature type="chain" id="PRO_5003020782" evidence="1">
    <location>
        <begin position="23"/>
        <end position="132"/>
    </location>
</feature>
<dbReference type="AlphaFoldDB" id="D1B4U8"/>
<dbReference type="RefSeq" id="WP_012857863.1">
    <property type="nucleotide sequence ID" value="NC_013512.1"/>
</dbReference>
<keyword evidence="3" id="KW-1185">Reference proteome</keyword>
<reference evidence="2 3" key="2">
    <citation type="journal article" date="2010" name="Stand. Genomic Sci.">
        <title>Complete genome sequence of Sulfurospirillum deleyianum type strain (5175).</title>
        <authorList>
            <person name="Sikorski J."/>
            <person name="Lapidus A."/>
            <person name="Copeland A."/>
            <person name="Glavina Del Rio T."/>
            <person name="Nolan M."/>
            <person name="Lucas S."/>
            <person name="Chen F."/>
            <person name="Tice H."/>
            <person name="Cheng J.F."/>
            <person name="Saunders E."/>
            <person name="Bruce D."/>
            <person name="Goodwin L."/>
            <person name="Pitluck S."/>
            <person name="Ovchinnikova G."/>
            <person name="Pati A."/>
            <person name="Ivanova N."/>
            <person name="Mavromatis K."/>
            <person name="Chen A."/>
            <person name="Palaniappan K."/>
            <person name="Chain P."/>
            <person name="Land M."/>
            <person name="Hauser L."/>
            <person name="Chang Y.J."/>
            <person name="Jeffries C.D."/>
            <person name="Brettin T."/>
            <person name="Detter J.C."/>
            <person name="Han C."/>
            <person name="Rohde M."/>
            <person name="Lang E."/>
            <person name="Spring S."/>
            <person name="Goker M."/>
            <person name="Bristow J."/>
            <person name="Eisen J.A."/>
            <person name="Markowitz V."/>
            <person name="Hugenholtz P."/>
            <person name="Kyrpides N.C."/>
            <person name="Klenk H.P."/>
        </authorList>
    </citation>
    <scope>NUCLEOTIDE SEQUENCE [LARGE SCALE GENOMIC DNA]</scope>
    <source>
        <strain evidence="3">ATCC 51133 / DSM 6946 / 5175</strain>
    </source>
</reference>
<dbReference type="STRING" id="525898.Sdel_2106"/>
<evidence type="ECO:0000313" key="2">
    <source>
        <dbReference type="EMBL" id="ACZ13118.1"/>
    </source>
</evidence>
<proteinExistence type="predicted"/>
<dbReference type="PROSITE" id="PS51257">
    <property type="entry name" value="PROKAR_LIPOPROTEIN"/>
    <property type="match status" value="1"/>
</dbReference>
<gene>
    <name evidence="2" type="ordered locus">Sdel_2106</name>
</gene>
<accession>D1B4U8</accession>
<dbReference type="OrthoDB" id="9815328at2"/>
<organism evidence="2 3">
    <name type="scientific">Sulfurospirillum deleyianum (strain ATCC 51133 / DSM 6946 / 5175)</name>
    <dbReference type="NCBI Taxonomy" id="525898"/>
    <lineage>
        <taxon>Bacteria</taxon>
        <taxon>Pseudomonadati</taxon>
        <taxon>Campylobacterota</taxon>
        <taxon>Epsilonproteobacteria</taxon>
        <taxon>Campylobacterales</taxon>
        <taxon>Sulfurospirillaceae</taxon>
        <taxon>Sulfurospirillum</taxon>
    </lineage>
</organism>